<evidence type="ECO:0000313" key="4">
    <source>
        <dbReference type="Proteomes" id="UP000193944"/>
    </source>
</evidence>
<feature type="compositionally biased region" description="Basic and acidic residues" evidence="1">
    <location>
        <begin position="1"/>
        <end position="18"/>
    </location>
</feature>
<feature type="transmembrane region" description="Helical" evidence="2">
    <location>
        <begin position="453"/>
        <end position="474"/>
    </location>
</feature>
<gene>
    <name evidence="3" type="ORF">BCR32DRAFT_19087</name>
</gene>
<feature type="region of interest" description="Disordered" evidence="1">
    <location>
        <begin position="406"/>
        <end position="427"/>
    </location>
</feature>
<name>A0A1Y1X4G4_9FUNG</name>
<keyword evidence="4" id="KW-1185">Reference proteome</keyword>
<feature type="compositionally biased region" description="Polar residues" evidence="1">
    <location>
        <begin position="409"/>
        <end position="426"/>
    </location>
</feature>
<feature type="region of interest" description="Disordered" evidence="1">
    <location>
        <begin position="194"/>
        <end position="252"/>
    </location>
</feature>
<feature type="compositionally biased region" description="Polar residues" evidence="1">
    <location>
        <begin position="19"/>
        <end position="35"/>
    </location>
</feature>
<dbReference type="AlphaFoldDB" id="A0A1Y1X4G4"/>
<dbReference type="EMBL" id="MCFG01000138">
    <property type="protein sequence ID" value="ORX80699.1"/>
    <property type="molecule type" value="Genomic_DNA"/>
</dbReference>
<reference evidence="3 4" key="2">
    <citation type="submission" date="2016-08" db="EMBL/GenBank/DDBJ databases">
        <title>Pervasive Adenine N6-methylation of Active Genes in Fungi.</title>
        <authorList>
            <consortium name="DOE Joint Genome Institute"/>
            <person name="Mondo S.J."/>
            <person name="Dannebaum R.O."/>
            <person name="Kuo R.C."/>
            <person name="Labutti K."/>
            <person name="Haridas S."/>
            <person name="Kuo A."/>
            <person name="Salamov A."/>
            <person name="Ahrendt S.R."/>
            <person name="Lipzen A."/>
            <person name="Sullivan W."/>
            <person name="Andreopoulos W.B."/>
            <person name="Clum A."/>
            <person name="Lindquist E."/>
            <person name="Daum C."/>
            <person name="Ramamoorthy G.K."/>
            <person name="Gryganskyi A."/>
            <person name="Culley D."/>
            <person name="Magnuson J.K."/>
            <person name="James T.Y."/>
            <person name="O'Malley M.A."/>
            <person name="Stajich J.E."/>
            <person name="Spatafora J.W."/>
            <person name="Visel A."/>
            <person name="Grigoriev I.V."/>
        </authorList>
    </citation>
    <scope>NUCLEOTIDE SEQUENCE [LARGE SCALE GENOMIC DNA]</scope>
    <source>
        <strain evidence="3 4">S4</strain>
    </source>
</reference>
<keyword evidence="2" id="KW-0812">Transmembrane</keyword>
<feature type="compositionally biased region" description="Acidic residues" evidence="1">
    <location>
        <begin position="203"/>
        <end position="252"/>
    </location>
</feature>
<evidence type="ECO:0000256" key="2">
    <source>
        <dbReference type="SAM" id="Phobius"/>
    </source>
</evidence>
<dbReference type="STRING" id="1754192.A0A1Y1X4G4"/>
<feature type="non-terminal residue" evidence="3">
    <location>
        <position position="1"/>
    </location>
</feature>
<comment type="caution">
    <text evidence="3">The sequence shown here is derived from an EMBL/GenBank/DDBJ whole genome shotgun (WGS) entry which is preliminary data.</text>
</comment>
<evidence type="ECO:0000256" key="1">
    <source>
        <dbReference type="SAM" id="MobiDB-lite"/>
    </source>
</evidence>
<feature type="compositionally biased region" description="Acidic residues" evidence="1">
    <location>
        <begin position="66"/>
        <end position="77"/>
    </location>
</feature>
<feature type="region of interest" description="Disordered" evidence="1">
    <location>
        <begin position="1"/>
        <end position="84"/>
    </location>
</feature>
<organism evidence="3 4">
    <name type="scientific">Anaeromyces robustus</name>
    <dbReference type="NCBI Taxonomy" id="1754192"/>
    <lineage>
        <taxon>Eukaryota</taxon>
        <taxon>Fungi</taxon>
        <taxon>Fungi incertae sedis</taxon>
        <taxon>Chytridiomycota</taxon>
        <taxon>Chytridiomycota incertae sedis</taxon>
        <taxon>Neocallimastigomycetes</taxon>
        <taxon>Neocallimastigales</taxon>
        <taxon>Neocallimastigaceae</taxon>
        <taxon>Anaeromyces</taxon>
    </lineage>
</organism>
<keyword evidence="2" id="KW-1133">Transmembrane helix</keyword>
<proteinExistence type="predicted"/>
<protein>
    <submittedName>
        <fullName evidence="3">Uncharacterized protein</fullName>
    </submittedName>
</protein>
<sequence length="736" mass="86455">RYKAKRLEEKYRYNREHGITSSNDSASESQVSSENDNNEKLISVDSYDSSGNINNKKKHNKKQEVEESEESEEEEDDSSHSGSLVISDRISERITSFGSLREIANDEILKEPVIIYNNVNEFELACRFIWNNETNEAFQLMKELYNKSLEQFSNNPLLYTFYSYYLLYINERMSKKNKENFMKLNFNTKKDMTNVKDNKYNDMNEDENEDDNNNESEDDEENEFEDEDDNENEDENNNEDNENEEVIDEEEINNNNPDYLLLKALSFDLNYFQIYFIRYLILDINEKKKEEKDYYKKEALETLVRLQHEAVEKHITILNILKKFFSIIKSINSSNNRTESFNMDMFLEGFYHLKKETLKLYQEIISKYPDEKSTYQLYTLFMTDIVNQTDGDDSYMALNSPDGKPKIKGSQSSFGVSNAGGSSFGDSENKKRKMLKMNMIHTFTDRSKMQFKIIIYLYIVGGFLYAIAVIYGFIHISNFNDSIKDIQVLQNMNYNIHNLLSRSRMMSGLIGMADRELISTQLPVILMYLTTIEEQYIPILKKYSLDSPSEYPIVEYNIDSINDNVKTEYKYYNGYELVRDIDTIGRAIHNTSPEEWISKIQSGENILHDYRFRMFSENFQYYYNDVIEETMDSIYQKQITSKNGEIYIIYVITGCLIVVATCINLLGITPLHNNTKNLYNKTLRMFKYLLKGSLNDIISRFEVSIESITETYDVSVDSKNNKYSNIENENSIGRNI</sequence>
<reference evidence="3 4" key="1">
    <citation type="submission" date="2016-08" db="EMBL/GenBank/DDBJ databases">
        <title>A Parts List for Fungal Cellulosomes Revealed by Comparative Genomics.</title>
        <authorList>
            <consortium name="DOE Joint Genome Institute"/>
            <person name="Haitjema C.H."/>
            <person name="Gilmore S.P."/>
            <person name="Henske J.K."/>
            <person name="Solomon K.V."/>
            <person name="De Groot R."/>
            <person name="Kuo A."/>
            <person name="Mondo S.J."/>
            <person name="Salamov A.A."/>
            <person name="Labutti K."/>
            <person name="Zhao Z."/>
            <person name="Chiniquy J."/>
            <person name="Barry K."/>
            <person name="Brewer H.M."/>
            <person name="Purvine S.O."/>
            <person name="Wright A.T."/>
            <person name="Boxma B."/>
            <person name="Van Alen T."/>
            <person name="Hackstein J.H."/>
            <person name="Baker S.E."/>
            <person name="Grigoriev I.V."/>
            <person name="O'Malley M.A."/>
        </authorList>
    </citation>
    <scope>NUCLEOTIDE SEQUENCE [LARGE SCALE GENOMIC DNA]</scope>
    <source>
        <strain evidence="3 4">S4</strain>
    </source>
</reference>
<accession>A0A1Y1X4G4</accession>
<feature type="transmembrane region" description="Helical" evidence="2">
    <location>
        <begin position="647"/>
        <end position="668"/>
    </location>
</feature>
<evidence type="ECO:0000313" key="3">
    <source>
        <dbReference type="EMBL" id="ORX80699.1"/>
    </source>
</evidence>
<dbReference type="Proteomes" id="UP000193944">
    <property type="component" value="Unassembled WGS sequence"/>
</dbReference>
<keyword evidence="2" id="KW-0472">Membrane</keyword>